<evidence type="ECO:0000313" key="4">
    <source>
        <dbReference type="Proteomes" id="UP000683360"/>
    </source>
</evidence>
<dbReference type="AlphaFoldDB" id="A0A8S3U4M6"/>
<dbReference type="Proteomes" id="UP000683360">
    <property type="component" value="Unassembled WGS sequence"/>
</dbReference>
<comment type="caution">
    <text evidence="3">The sequence shown here is derived from an EMBL/GenBank/DDBJ whole genome shotgun (WGS) entry which is preliminary data.</text>
</comment>
<evidence type="ECO:0000256" key="2">
    <source>
        <dbReference type="SAM" id="MobiDB-lite"/>
    </source>
</evidence>
<keyword evidence="1" id="KW-0175">Coiled coil</keyword>
<dbReference type="OrthoDB" id="5322683at2759"/>
<evidence type="ECO:0000313" key="3">
    <source>
        <dbReference type="EMBL" id="CAG2237564.1"/>
    </source>
</evidence>
<gene>
    <name evidence="3" type="ORF">MEDL_50005</name>
</gene>
<reference evidence="3" key="1">
    <citation type="submission" date="2021-03" db="EMBL/GenBank/DDBJ databases">
        <authorList>
            <person name="Bekaert M."/>
        </authorList>
    </citation>
    <scope>NUCLEOTIDE SEQUENCE</scope>
</reference>
<feature type="compositionally biased region" description="Polar residues" evidence="2">
    <location>
        <begin position="25"/>
        <end position="35"/>
    </location>
</feature>
<dbReference type="GO" id="GO:0048193">
    <property type="term" value="P:Golgi vesicle transport"/>
    <property type="evidence" value="ECO:0007669"/>
    <property type="project" value="TreeGrafter"/>
</dbReference>
<keyword evidence="4" id="KW-1185">Reference proteome</keyword>
<dbReference type="EMBL" id="CAJPWZ010002391">
    <property type="protein sequence ID" value="CAG2237564.1"/>
    <property type="molecule type" value="Genomic_DNA"/>
</dbReference>
<protein>
    <submittedName>
        <fullName evidence="3">GOLGA4</fullName>
    </submittedName>
</protein>
<organism evidence="3 4">
    <name type="scientific">Mytilus edulis</name>
    <name type="common">Blue mussel</name>
    <dbReference type="NCBI Taxonomy" id="6550"/>
    <lineage>
        <taxon>Eukaryota</taxon>
        <taxon>Metazoa</taxon>
        <taxon>Spiralia</taxon>
        <taxon>Lophotrochozoa</taxon>
        <taxon>Mollusca</taxon>
        <taxon>Bivalvia</taxon>
        <taxon>Autobranchia</taxon>
        <taxon>Pteriomorphia</taxon>
        <taxon>Mytilida</taxon>
        <taxon>Mytiloidea</taxon>
        <taxon>Mytilidae</taxon>
        <taxon>Mytilinae</taxon>
        <taxon>Mytilus</taxon>
    </lineage>
</organism>
<feature type="region of interest" description="Disordered" evidence="2">
    <location>
        <begin position="273"/>
        <end position="292"/>
    </location>
</feature>
<sequence>MFKNLKKKLEQGVAQTPLKGALSAVTKNDSSATESPKQETSKQNGKQGSPQTGKGDGQDFGIPQAESTPKKLGDQSASPAVGQLVDVPLQDEGTPNNTTDFASALSNLPGDETPRASRSRASSISSVTSDSSFFNNTTFGTHHYQLPSDVESEIDESASNFDSYSKEDLYMLIKRFERRAYKYKSKFMEVAAAYKDLAQEREKIKTTLTMTQDKAFRRISELKEQIKLDMMAKRDLEENYRLMLEEKDEHIKVFQMQIRLLREGKEIPPELENKVTKSKVQSKEVGKGDNSDIQTDDVKILNEKVKRLEGLLSRCKDTIKTNKEKYTQITTEKEQINKQLHEKNAELEKVKTSAAPDTMIKLQNQMKEARKVIEQLEVDREVAIAEVKKQVHEEMELKDQELREIRQQCALLQEENKTNTDKVDRLEKSSKLISLYSNDVYSHGLI</sequence>
<feature type="coiled-coil region" evidence="1">
    <location>
        <begin position="298"/>
        <end position="429"/>
    </location>
</feature>
<feature type="coiled-coil region" evidence="1">
    <location>
        <begin position="219"/>
        <end position="253"/>
    </location>
</feature>
<dbReference type="GO" id="GO:0031267">
    <property type="term" value="F:small GTPase binding"/>
    <property type="evidence" value="ECO:0007669"/>
    <property type="project" value="TreeGrafter"/>
</dbReference>
<feature type="region of interest" description="Disordered" evidence="2">
    <location>
        <begin position="1"/>
        <end position="124"/>
    </location>
</feature>
<feature type="compositionally biased region" description="Polar residues" evidence="2">
    <location>
        <begin position="41"/>
        <end position="52"/>
    </location>
</feature>
<evidence type="ECO:0000256" key="1">
    <source>
        <dbReference type="SAM" id="Coils"/>
    </source>
</evidence>
<proteinExistence type="predicted"/>
<dbReference type="PANTHER" id="PTHR19327:SF0">
    <property type="entry name" value="GOLGIN SUBFAMILY A MEMBER 4"/>
    <property type="match status" value="1"/>
</dbReference>
<accession>A0A8S3U4M6</accession>
<dbReference type="GO" id="GO:0005794">
    <property type="term" value="C:Golgi apparatus"/>
    <property type="evidence" value="ECO:0007669"/>
    <property type="project" value="TreeGrafter"/>
</dbReference>
<name>A0A8S3U4M6_MYTED</name>
<dbReference type="PANTHER" id="PTHR19327">
    <property type="entry name" value="GOLGIN"/>
    <property type="match status" value="1"/>
</dbReference>
<feature type="compositionally biased region" description="Polar residues" evidence="2">
    <location>
        <begin position="93"/>
        <end position="106"/>
    </location>
</feature>